<dbReference type="Pfam" id="PF00005">
    <property type="entry name" value="ABC_tran"/>
    <property type="match status" value="1"/>
</dbReference>
<dbReference type="SUPFAM" id="SSF52540">
    <property type="entry name" value="P-loop containing nucleoside triphosphate hydrolases"/>
    <property type="match status" value="1"/>
</dbReference>
<feature type="transmembrane region" description="Helical" evidence="7">
    <location>
        <begin position="284"/>
        <end position="304"/>
    </location>
</feature>
<dbReference type="GO" id="GO:0016020">
    <property type="term" value="C:membrane"/>
    <property type="evidence" value="ECO:0007669"/>
    <property type="project" value="UniProtKB-SubCell"/>
</dbReference>
<dbReference type="GO" id="GO:0015421">
    <property type="term" value="F:ABC-type oligopeptide transporter activity"/>
    <property type="evidence" value="ECO:0007669"/>
    <property type="project" value="TreeGrafter"/>
</dbReference>
<dbReference type="Proteomes" id="UP001451606">
    <property type="component" value="Chromosome"/>
</dbReference>
<protein>
    <submittedName>
        <fullName evidence="10">ABC transporter ATP-binding protein</fullName>
    </submittedName>
</protein>
<dbReference type="Gene3D" id="3.40.50.300">
    <property type="entry name" value="P-loop containing nucleotide triphosphate hydrolases"/>
    <property type="match status" value="1"/>
</dbReference>
<feature type="domain" description="ABC transmembrane type-1" evidence="9">
    <location>
        <begin position="36"/>
        <end position="316"/>
    </location>
</feature>
<dbReference type="GeneID" id="95968371"/>
<keyword evidence="11" id="KW-1185">Reference proteome</keyword>
<dbReference type="InterPro" id="IPR003593">
    <property type="entry name" value="AAA+_ATPase"/>
</dbReference>
<comment type="subcellular location">
    <subcellularLocation>
        <location evidence="1">Membrane</location>
        <topology evidence="1">Multi-pass membrane protein</topology>
    </subcellularLocation>
</comment>
<dbReference type="EMBL" id="CP133772">
    <property type="protein sequence ID" value="WYY01037.1"/>
    <property type="molecule type" value="Genomic_DNA"/>
</dbReference>
<name>A0AAX4NJC0_9ARCH</name>
<dbReference type="AlphaFoldDB" id="A0AAX4NJC0"/>
<dbReference type="PROSITE" id="PS50929">
    <property type="entry name" value="ABC_TM1F"/>
    <property type="match status" value="1"/>
</dbReference>
<evidence type="ECO:0000313" key="10">
    <source>
        <dbReference type="EMBL" id="WYY01037.1"/>
    </source>
</evidence>
<proteinExistence type="predicted"/>
<feature type="transmembrane region" description="Helical" evidence="7">
    <location>
        <begin position="67"/>
        <end position="91"/>
    </location>
</feature>
<gene>
    <name evidence="10" type="ORF">OXIME_001633</name>
</gene>
<dbReference type="Gene3D" id="1.20.1560.10">
    <property type="entry name" value="ABC transporter type 1, transmembrane domain"/>
    <property type="match status" value="1"/>
</dbReference>
<evidence type="ECO:0000256" key="6">
    <source>
        <dbReference type="ARBA" id="ARBA00023136"/>
    </source>
</evidence>
<organism evidence="10 11">
    <name type="scientific">Oxyplasma meridianum</name>
    <dbReference type="NCBI Taxonomy" id="3073602"/>
    <lineage>
        <taxon>Archaea</taxon>
        <taxon>Methanobacteriati</taxon>
        <taxon>Thermoplasmatota</taxon>
        <taxon>Thermoplasmata</taxon>
        <taxon>Thermoplasmatales</taxon>
        <taxon>Thermoplasmataceae</taxon>
        <taxon>Oxyplasma</taxon>
    </lineage>
</organism>
<keyword evidence="5 7" id="KW-1133">Transmembrane helix</keyword>
<dbReference type="InterPro" id="IPR011527">
    <property type="entry name" value="ABC1_TM_dom"/>
</dbReference>
<feature type="transmembrane region" description="Helical" evidence="7">
    <location>
        <begin position="260"/>
        <end position="278"/>
    </location>
</feature>
<feature type="transmembrane region" description="Helical" evidence="7">
    <location>
        <begin position="143"/>
        <end position="165"/>
    </location>
</feature>
<feature type="transmembrane region" description="Helical" evidence="7">
    <location>
        <begin position="33"/>
        <end position="55"/>
    </location>
</feature>
<keyword evidence="4 10" id="KW-0067">ATP-binding</keyword>
<dbReference type="InterPro" id="IPR039421">
    <property type="entry name" value="Type_1_exporter"/>
</dbReference>
<dbReference type="PROSITE" id="PS50893">
    <property type="entry name" value="ABC_TRANSPORTER_2"/>
    <property type="match status" value="1"/>
</dbReference>
<evidence type="ECO:0000256" key="5">
    <source>
        <dbReference type="ARBA" id="ARBA00022989"/>
    </source>
</evidence>
<dbReference type="PANTHER" id="PTHR43394:SF1">
    <property type="entry name" value="ATP-BINDING CASSETTE SUB-FAMILY B MEMBER 10, MITOCHONDRIAL"/>
    <property type="match status" value="1"/>
</dbReference>
<keyword evidence="2 7" id="KW-0812">Transmembrane</keyword>
<keyword evidence="6 7" id="KW-0472">Membrane</keyword>
<reference evidence="10 11" key="1">
    <citation type="submission" date="2023-09" db="EMBL/GenBank/DDBJ databases">
        <authorList>
            <person name="Golyshina O.V."/>
            <person name="Lunev E.A."/>
            <person name="Bargiela R."/>
            <person name="Gaines M.C."/>
            <person name="Daum B."/>
            <person name="Bale N.J."/>
            <person name="Koenen M."/>
            <person name="Sinninghe Damst J.S."/>
            <person name="Yakimov M."/>
            <person name="Golyshin P.N."/>
        </authorList>
    </citation>
    <scope>NUCLEOTIDE SEQUENCE [LARGE SCALE GENOMIC DNA]</scope>
    <source>
        <strain evidence="10 11">M1</strain>
    </source>
</reference>
<evidence type="ECO:0000259" key="8">
    <source>
        <dbReference type="PROSITE" id="PS50893"/>
    </source>
</evidence>
<sequence>MAVNGIGKKLRRMADVFQPLLFSRPYLHGKSKYLGIVIAAGFFSIFARLLIPIYIGDAVSSIELRNISGVIGFAFLIIYVSIISGVLNFVVGYGSQYISQKYAYSLRNDVVNHLVRKNFHYFENKTSGDLLSRCTMDIQATRNFILATLSQLLPTLFMIGIAFYLLITLNFYYAMIFLVTVPVLIYLGMVFQRKQRPHWRSIRDYYGSMSEKLQENIVGQRVVRGFSAQNQEEEKFTGTTNDYYSEYMDVAYLRGTYNNLMPLTVSAAASAILIFGGYTDIMTGISVGGLVAAINIFSLITAPVSSLGRLIVFSENARAGIGRINEVIEPEDEEIIEKSDVKFPKGSLGFNNVSFSRAGRKILKNVNLQINPGEFFGITGSTGAGKTSFVNLITRYYDPDFGNITVNGVDIRSIPLSVVRTSVRVVPQEISLLSGSIRDNIAFGDREASIESIKKAASLAMISDFIENLPDGYETLVGERGITLSGGQRQRVAIARAVLHVPDILILDDATSSVDPETELEIFKNIKREFPGIITIIVTSRESALKFSDKIGEIEHGKLVEVSDISEVLNIVGSTFSESMGGSDAKIL</sequence>
<dbReference type="RefSeq" id="WP_393971359.1">
    <property type="nucleotide sequence ID" value="NZ_CP133772.1"/>
</dbReference>
<evidence type="ECO:0000256" key="2">
    <source>
        <dbReference type="ARBA" id="ARBA00022692"/>
    </source>
</evidence>
<dbReference type="GO" id="GO:0005524">
    <property type="term" value="F:ATP binding"/>
    <property type="evidence" value="ECO:0007669"/>
    <property type="project" value="UniProtKB-KW"/>
</dbReference>
<dbReference type="Pfam" id="PF00664">
    <property type="entry name" value="ABC_membrane"/>
    <property type="match status" value="1"/>
</dbReference>
<dbReference type="InterPro" id="IPR036640">
    <property type="entry name" value="ABC1_TM_sf"/>
</dbReference>
<accession>A0AAX4NJC0</accession>
<keyword evidence="3" id="KW-0547">Nucleotide-binding</keyword>
<dbReference type="PROSITE" id="PS00211">
    <property type="entry name" value="ABC_TRANSPORTER_1"/>
    <property type="match status" value="1"/>
</dbReference>
<dbReference type="PANTHER" id="PTHR43394">
    <property type="entry name" value="ATP-DEPENDENT PERMEASE MDL1, MITOCHONDRIAL"/>
    <property type="match status" value="1"/>
</dbReference>
<dbReference type="KEGG" id="omr:OXIME_001633"/>
<dbReference type="GO" id="GO:0016887">
    <property type="term" value="F:ATP hydrolysis activity"/>
    <property type="evidence" value="ECO:0007669"/>
    <property type="project" value="InterPro"/>
</dbReference>
<evidence type="ECO:0000256" key="4">
    <source>
        <dbReference type="ARBA" id="ARBA00022840"/>
    </source>
</evidence>
<dbReference type="SUPFAM" id="SSF90123">
    <property type="entry name" value="ABC transporter transmembrane region"/>
    <property type="match status" value="1"/>
</dbReference>
<evidence type="ECO:0000256" key="3">
    <source>
        <dbReference type="ARBA" id="ARBA00022741"/>
    </source>
</evidence>
<evidence type="ECO:0000256" key="1">
    <source>
        <dbReference type="ARBA" id="ARBA00004141"/>
    </source>
</evidence>
<dbReference type="InterPro" id="IPR017871">
    <property type="entry name" value="ABC_transporter-like_CS"/>
</dbReference>
<dbReference type="InterPro" id="IPR027417">
    <property type="entry name" value="P-loop_NTPase"/>
</dbReference>
<evidence type="ECO:0000259" key="9">
    <source>
        <dbReference type="PROSITE" id="PS50929"/>
    </source>
</evidence>
<feature type="domain" description="ABC transporter" evidence="8">
    <location>
        <begin position="348"/>
        <end position="581"/>
    </location>
</feature>
<dbReference type="SMART" id="SM00382">
    <property type="entry name" value="AAA"/>
    <property type="match status" value="1"/>
</dbReference>
<dbReference type="InterPro" id="IPR003439">
    <property type="entry name" value="ABC_transporter-like_ATP-bd"/>
</dbReference>
<evidence type="ECO:0000256" key="7">
    <source>
        <dbReference type="SAM" id="Phobius"/>
    </source>
</evidence>
<evidence type="ECO:0000313" key="11">
    <source>
        <dbReference type="Proteomes" id="UP001451606"/>
    </source>
</evidence>
<feature type="transmembrane region" description="Helical" evidence="7">
    <location>
        <begin position="171"/>
        <end position="191"/>
    </location>
</feature>